<keyword evidence="6" id="KW-0030">Aminoacyl-tRNA synthetase</keyword>
<evidence type="ECO:0000313" key="9">
    <source>
        <dbReference type="EMBL" id="CAD7193578.1"/>
    </source>
</evidence>
<protein>
    <recommendedName>
        <fullName evidence="2">serine--tRNA ligase</fullName>
        <ecNumber evidence="2">6.1.1.11</ecNumber>
    </recommendedName>
    <alternativeName>
        <fullName evidence="7">Seryl-tRNA synthetase</fullName>
    </alternativeName>
</protein>
<dbReference type="GO" id="GO:0006434">
    <property type="term" value="P:seryl-tRNA aminoacylation"/>
    <property type="evidence" value="ECO:0007669"/>
    <property type="project" value="InterPro"/>
</dbReference>
<comment type="similarity">
    <text evidence="1">Belongs to the class-II aminoacyl-tRNA synthetase family. Type-1 seryl-tRNA synthetase subfamily.</text>
</comment>
<evidence type="ECO:0000256" key="7">
    <source>
        <dbReference type="ARBA" id="ARBA00031113"/>
    </source>
</evidence>
<dbReference type="PRINTS" id="PR00981">
    <property type="entry name" value="TRNASYNTHSER"/>
</dbReference>
<evidence type="ECO:0000256" key="2">
    <source>
        <dbReference type="ARBA" id="ARBA00012840"/>
    </source>
</evidence>
<name>A0A7R8Z3V2_TIMDO</name>
<dbReference type="PANTHER" id="PTHR11778">
    <property type="entry name" value="SERYL-TRNA SYNTHETASE"/>
    <property type="match status" value="1"/>
</dbReference>
<dbReference type="InterPro" id="IPR006195">
    <property type="entry name" value="aa-tRNA-synth_II"/>
</dbReference>
<gene>
    <name evidence="9" type="ORF">TDIB3V08_LOCUS41</name>
</gene>
<evidence type="ECO:0000256" key="3">
    <source>
        <dbReference type="ARBA" id="ARBA00022598"/>
    </source>
</evidence>
<keyword evidence="5" id="KW-0067">ATP-binding</keyword>
<dbReference type="EMBL" id="OA564274">
    <property type="protein sequence ID" value="CAD7193578.1"/>
    <property type="molecule type" value="Genomic_DNA"/>
</dbReference>
<dbReference type="InterPro" id="IPR045864">
    <property type="entry name" value="aa-tRNA-synth_II/BPL/LPL"/>
</dbReference>
<dbReference type="Pfam" id="PF00587">
    <property type="entry name" value="tRNA-synt_2b"/>
    <property type="match status" value="1"/>
</dbReference>
<keyword evidence="3" id="KW-0436">Ligase</keyword>
<sequence length="296" mass="33444">MVETAKSAEPRLYGVGWSRNMGSLQVAPHHSMDILVNILRSQCTSSGHTVRLLELEDWNLRRDYCFVYKLDPELHGPDLCLSGTSEMALAACMINKKFLASQLPLKLAAVSRCFRAETSSIAEQRGIFRVHQFTKVEMFGVTSRESSEELLEEFRQIQEHNFSSLGLHFQTLDMPLYELGAPAYRKYDVEAWMPGRALFGEISSCSNCTDYQSRRLNIKYSPSSSADLVHAHTVNGTACAVPRMLIALFETYQESDGTVTIPQILQPYMKGKTKIAKQDKIPKMKLLKSKHLKNKS</sequence>
<dbReference type="GO" id="GO:0005524">
    <property type="term" value="F:ATP binding"/>
    <property type="evidence" value="ECO:0007669"/>
    <property type="project" value="UniProtKB-KW"/>
</dbReference>
<evidence type="ECO:0000256" key="6">
    <source>
        <dbReference type="ARBA" id="ARBA00023146"/>
    </source>
</evidence>
<accession>A0A7R8Z3V2</accession>
<dbReference type="PROSITE" id="PS50862">
    <property type="entry name" value="AA_TRNA_LIGASE_II"/>
    <property type="match status" value="1"/>
</dbReference>
<dbReference type="EC" id="6.1.1.11" evidence="2"/>
<keyword evidence="4" id="KW-0547">Nucleotide-binding</keyword>
<evidence type="ECO:0000256" key="5">
    <source>
        <dbReference type="ARBA" id="ARBA00022840"/>
    </source>
</evidence>
<dbReference type="InterPro" id="IPR002314">
    <property type="entry name" value="aa-tRNA-synt_IIb"/>
</dbReference>
<dbReference type="Gene3D" id="3.30.930.10">
    <property type="entry name" value="Bira Bifunctional Protein, Domain 2"/>
    <property type="match status" value="1"/>
</dbReference>
<evidence type="ECO:0000256" key="1">
    <source>
        <dbReference type="ARBA" id="ARBA00010728"/>
    </source>
</evidence>
<dbReference type="InterPro" id="IPR002317">
    <property type="entry name" value="Ser-tRNA-ligase_type_1"/>
</dbReference>
<feature type="domain" description="Aminoacyl-transfer RNA synthetases class-II family profile" evidence="8">
    <location>
        <begin position="66"/>
        <end position="262"/>
    </location>
</feature>
<dbReference type="AlphaFoldDB" id="A0A7R8Z3V2"/>
<evidence type="ECO:0000259" key="8">
    <source>
        <dbReference type="PROSITE" id="PS50862"/>
    </source>
</evidence>
<proteinExistence type="inferred from homology"/>
<evidence type="ECO:0000256" key="4">
    <source>
        <dbReference type="ARBA" id="ARBA00022741"/>
    </source>
</evidence>
<dbReference type="SUPFAM" id="SSF55681">
    <property type="entry name" value="Class II aaRS and biotin synthetases"/>
    <property type="match status" value="1"/>
</dbReference>
<organism evidence="9">
    <name type="scientific">Timema douglasi</name>
    <name type="common">Walking stick</name>
    <dbReference type="NCBI Taxonomy" id="61478"/>
    <lineage>
        <taxon>Eukaryota</taxon>
        <taxon>Metazoa</taxon>
        <taxon>Ecdysozoa</taxon>
        <taxon>Arthropoda</taxon>
        <taxon>Hexapoda</taxon>
        <taxon>Insecta</taxon>
        <taxon>Pterygota</taxon>
        <taxon>Neoptera</taxon>
        <taxon>Polyneoptera</taxon>
        <taxon>Phasmatodea</taxon>
        <taxon>Timematodea</taxon>
        <taxon>Timematoidea</taxon>
        <taxon>Timematidae</taxon>
        <taxon>Timema</taxon>
    </lineage>
</organism>
<reference evidence="9" key="1">
    <citation type="submission" date="2020-11" db="EMBL/GenBank/DDBJ databases">
        <authorList>
            <person name="Tran Van P."/>
        </authorList>
    </citation>
    <scope>NUCLEOTIDE SEQUENCE</scope>
</reference>
<dbReference type="GO" id="GO:0004828">
    <property type="term" value="F:serine-tRNA ligase activity"/>
    <property type="evidence" value="ECO:0007669"/>
    <property type="project" value="UniProtKB-EC"/>
</dbReference>